<evidence type="ECO:0000313" key="4">
    <source>
        <dbReference type="Proteomes" id="UP000598996"/>
    </source>
</evidence>
<evidence type="ECO:0000313" key="3">
    <source>
        <dbReference type="EMBL" id="MBL7256391.1"/>
    </source>
</evidence>
<keyword evidence="2" id="KW-1133">Transmembrane helix</keyword>
<reference evidence="3 4" key="1">
    <citation type="submission" date="2021-01" db="EMBL/GenBank/DDBJ databases">
        <title>Actinoplanes sp. nov. LDG1-01 isolated from lichen.</title>
        <authorList>
            <person name="Saeng-In P."/>
            <person name="Phongsopitanun W."/>
            <person name="Kanchanasin P."/>
            <person name="Yuki M."/>
            <person name="Kudo T."/>
            <person name="Ohkuma M."/>
            <person name="Tanasupawat S."/>
        </authorList>
    </citation>
    <scope>NUCLEOTIDE SEQUENCE [LARGE SCALE GENOMIC DNA]</scope>
    <source>
        <strain evidence="3 4">LDG1-01</strain>
    </source>
</reference>
<sequence length="399" mass="41572">MTSSRRTGWMVLAAAVAGILLGRRLAPRRPRGPAPAPAVPAVTPAPLSAAGTSPTGTPAAGLSPARPRAEGPSGKLVRMAVGGGIVVLLCILTVIVTKPANRDSAPRSAVAASPHPPASGPSAGSLPTPLSLADCQAVIAEQLNLTDSMICGYETAGLDRLYDEPSADPNDPRYAGAALPTGMSTDGRVCVAGSERPVLDTVRPTLSASFTATSGLHRVESTFQLTGVYGRTADDLQVAGDYGAPLQATLELFRHKALKHGESYRWRVRGTPPMIGAAGWSPWCEFTIPEKTPDDLGLGENRDYQATLTAAEWRQVLAAYGSTEDDTAARATIDTAAKAAKTPATPVPITLNARDWDGVVNFLCWKASEDNDQAMWKLADLVSAALGGPDPVTMGHPRS</sequence>
<keyword evidence="4" id="KW-1185">Reference proteome</keyword>
<feature type="region of interest" description="Disordered" evidence="1">
    <location>
        <begin position="103"/>
        <end position="126"/>
    </location>
</feature>
<dbReference type="RefSeq" id="WP_202992930.1">
    <property type="nucleotide sequence ID" value="NZ_JAENHO010000005.1"/>
</dbReference>
<organism evidence="3 4">
    <name type="scientific">Paractinoplanes lichenicola</name>
    <dbReference type="NCBI Taxonomy" id="2802976"/>
    <lineage>
        <taxon>Bacteria</taxon>
        <taxon>Bacillati</taxon>
        <taxon>Actinomycetota</taxon>
        <taxon>Actinomycetes</taxon>
        <taxon>Micromonosporales</taxon>
        <taxon>Micromonosporaceae</taxon>
        <taxon>Paractinoplanes</taxon>
    </lineage>
</organism>
<feature type="transmembrane region" description="Helical" evidence="2">
    <location>
        <begin position="76"/>
        <end position="97"/>
    </location>
</feature>
<evidence type="ECO:0000256" key="1">
    <source>
        <dbReference type="SAM" id="MobiDB-lite"/>
    </source>
</evidence>
<comment type="caution">
    <text evidence="3">The sequence shown here is derived from an EMBL/GenBank/DDBJ whole genome shotgun (WGS) entry which is preliminary data.</text>
</comment>
<protein>
    <submittedName>
        <fullName evidence="3">Uncharacterized protein</fullName>
    </submittedName>
</protein>
<feature type="compositionally biased region" description="Low complexity" evidence="1">
    <location>
        <begin position="39"/>
        <end position="61"/>
    </location>
</feature>
<keyword evidence="2" id="KW-0812">Transmembrane</keyword>
<accession>A0ABS1VNT1</accession>
<dbReference type="EMBL" id="JAENHO010000005">
    <property type="protein sequence ID" value="MBL7256391.1"/>
    <property type="molecule type" value="Genomic_DNA"/>
</dbReference>
<evidence type="ECO:0000256" key="2">
    <source>
        <dbReference type="SAM" id="Phobius"/>
    </source>
</evidence>
<name>A0ABS1VNT1_9ACTN</name>
<keyword evidence="2" id="KW-0472">Membrane</keyword>
<dbReference type="Proteomes" id="UP000598996">
    <property type="component" value="Unassembled WGS sequence"/>
</dbReference>
<proteinExistence type="predicted"/>
<feature type="region of interest" description="Disordered" evidence="1">
    <location>
        <begin position="28"/>
        <end position="72"/>
    </location>
</feature>
<gene>
    <name evidence="3" type="ORF">JKJ07_19015</name>
</gene>